<dbReference type="EC" id="7.-.-.-" evidence="1"/>
<organism evidence="2 3">
    <name type="scientific">Anaerocolumna cellulosilytica</name>
    <dbReference type="NCBI Taxonomy" id="433286"/>
    <lineage>
        <taxon>Bacteria</taxon>
        <taxon>Bacillati</taxon>
        <taxon>Bacillota</taxon>
        <taxon>Clostridia</taxon>
        <taxon>Lachnospirales</taxon>
        <taxon>Lachnospiraceae</taxon>
        <taxon>Anaerocolumna</taxon>
    </lineage>
</organism>
<dbReference type="KEGG" id="acel:acsn021_42440"/>
<dbReference type="PANTHER" id="PTHR36118:SF1">
    <property type="entry name" value="ION-TRANSLOCATING OXIDOREDUCTASE COMPLEX SUBUNIT G"/>
    <property type="match status" value="1"/>
</dbReference>
<keyword evidence="1" id="KW-0813">Transport</keyword>
<comment type="similarity">
    <text evidence="1">Belongs to the RnfG family.</text>
</comment>
<comment type="cofactor">
    <cofactor evidence="1">
        <name>FMN</name>
        <dbReference type="ChEBI" id="CHEBI:58210"/>
    </cofactor>
</comment>
<keyword evidence="1" id="KW-0472">Membrane</keyword>
<keyword evidence="1" id="KW-1003">Cell membrane</keyword>
<sequence>MGKTENQQKKSTILKDAMVLVIITVIAGFSLGFVHELTAPIIEQRLLEKKTEAYKVVYAEAAEFGSDENLAALASEAATTVLTENGYTGIAIDDAYLALDSSGNTIGYVMSITTQNGYKGAITISLGYSLEGETKGVEVLVNNETAGLGALASESGFKNQFADKVVEKFEYTKSGAAADNQIDALSGATITTSAVVDAVNAGICFALSASAGN</sequence>
<dbReference type="HAMAP" id="MF_00479">
    <property type="entry name" value="RsxG_RnfG"/>
    <property type="match status" value="1"/>
</dbReference>
<reference evidence="2 3" key="1">
    <citation type="journal article" date="2016" name="Int. J. Syst. Evol. Microbiol.">
        <title>Descriptions of Anaerotaenia torta gen. nov., sp. nov. and Anaerocolumna cellulosilytica gen. nov., sp. nov. isolated from a methanogenic reactor of cattle waste.</title>
        <authorList>
            <person name="Uek A."/>
            <person name="Ohtaki Y."/>
            <person name="Kaku N."/>
            <person name="Ueki K."/>
        </authorList>
    </citation>
    <scope>NUCLEOTIDE SEQUENCE [LARGE SCALE GENOMIC DNA]</scope>
    <source>
        <strain evidence="2 3">SN021</strain>
    </source>
</reference>
<dbReference type="GO" id="GO:0005886">
    <property type="term" value="C:plasma membrane"/>
    <property type="evidence" value="ECO:0007669"/>
    <property type="project" value="UniProtKB-SubCell"/>
</dbReference>
<keyword evidence="1" id="KW-0285">Flavoprotein</keyword>
<dbReference type="GO" id="GO:0009055">
    <property type="term" value="F:electron transfer activity"/>
    <property type="evidence" value="ECO:0007669"/>
    <property type="project" value="InterPro"/>
</dbReference>
<name>A0A6S6RCF5_9FIRM</name>
<keyword evidence="1" id="KW-1133">Transmembrane helix</keyword>
<dbReference type="PIRSF" id="PIRSF006091">
    <property type="entry name" value="E_trnsport_RnfG"/>
    <property type="match status" value="1"/>
</dbReference>
<keyword evidence="1" id="KW-0597">Phosphoprotein</keyword>
<proteinExistence type="inferred from homology"/>
<dbReference type="EMBL" id="AP023367">
    <property type="protein sequence ID" value="BCJ96675.1"/>
    <property type="molecule type" value="Genomic_DNA"/>
</dbReference>
<comment type="subunit">
    <text evidence="1">The complex is composed of six subunits: RnfA, RnfB, RnfC, RnfD, RnfE and RnfG.</text>
</comment>
<dbReference type="GO" id="GO:0022900">
    <property type="term" value="P:electron transport chain"/>
    <property type="evidence" value="ECO:0007669"/>
    <property type="project" value="UniProtKB-UniRule"/>
</dbReference>
<dbReference type="RefSeq" id="WP_184092016.1">
    <property type="nucleotide sequence ID" value="NZ_AP023367.1"/>
</dbReference>
<keyword evidence="3" id="KW-1185">Reference proteome</keyword>
<dbReference type="PANTHER" id="PTHR36118">
    <property type="entry name" value="ION-TRANSLOCATING OXIDOREDUCTASE COMPLEX SUBUNIT G"/>
    <property type="match status" value="1"/>
</dbReference>
<comment type="function">
    <text evidence="1">Part of a membrane-bound complex that couples electron transfer with translocation of ions across the membrane.</text>
</comment>
<keyword evidence="1" id="KW-1278">Translocase</keyword>
<dbReference type="InterPro" id="IPR010209">
    <property type="entry name" value="Ion_transpt_RnfG/RsxG"/>
</dbReference>
<dbReference type="Proteomes" id="UP000515561">
    <property type="component" value="Chromosome"/>
</dbReference>
<dbReference type="AlphaFoldDB" id="A0A6S6RCF5"/>
<dbReference type="SMART" id="SM00900">
    <property type="entry name" value="FMN_bind"/>
    <property type="match status" value="1"/>
</dbReference>
<evidence type="ECO:0000256" key="1">
    <source>
        <dbReference type="HAMAP-Rule" id="MF_00479"/>
    </source>
</evidence>
<keyword evidence="1" id="KW-0812">Transmembrane</keyword>
<accession>A0A6S6RCF5</accession>
<dbReference type="Pfam" id="PF04205">
    <property type="entry name" value="FMN_bind"/>
    <property type="match status" value="1"/>
</dbReference>
<evidence type="ECO:0000313" key="2">
    <source>
        <dbReference type="EMBL" id="BCJ96675.1"/>
    </source>
</evidence>
<keyword evidence="1" id="KW-0249">Electron transport</keyword>
<comment type="subcellular location">
    <subcellularLocation>
        <location evidence="1">Cell membrane</location>
        <topology evidence="1">Single-pass membrane protein</topology>
    </subcellularLocation>
</comment>
<feature type="modified residue" description="FMN phosphoryl threonine" evidence="1">
    <location>
        <position position="189"/>
    </location>
</feature>
<gene>
    <name evidence="1 2" type="primary">rnfG</name>
    <name evidence="2" type="ORF">acsn021_42440</name>
</gene>
<evidence type="ECO:0000313" key="3">
    <source>
        <dbReference type="Proteomes" id="UP000515561"/>
    </source>
</evidence>
<protein>
    <recommendedName>
        <fullName evidence="1">Ion-translocating oxidoreductase complex subunit G</fullName>
        <ecNumber evidence="1">7.-.-.-</ecNumber>
    </recommendedName>
    <alternativeName>
        <fullName evidence="1">Rnf electron transport complex subunit G</fullName>
    </alternativeName>
</protein>
<dbReference type="GO" id="GO:0010181">
    <property type="term" value="F:FMN binding"/>
    <property type="evidence" value="ECO:0007669"/>
    <property type="project" value="InterPro"/>
</dbReference>
<keyword evidence="1" id="KW-0288">FMN</keyword>
<dbReference type="InterPro" id="IPR007329">
    <property type="entry name" value="FMN-bd"/>
</dbReference>